<dbReference type="Pfam" id="PF05193">
    <property type="entry name" value="Peptidase_M16_C"/>
    <property type="match status" value="1"/>
</dbReference>
<dbReference type="InterPro" id="IPR050626">
    <property type="entry name" value="Peptidase_M16"/>
</dbReference>
<evidence type="ECO:0000259" key="10">
    <source>
        <dbReference type="Pfam" id="PF05193"/>
    </source>
</evidence>
<accession>A0ABM0YIE8</accession>
<gene>
    <name evidence="13" type="primary">LOC104778592</name>
</gene>
<dbReference type="InterPro" id="IPR001431">
    <property type="entry name" value="Pept_M16_Zn_BS"/>
</dbReference>
<feature type="domain" description="Peptidase M16 middle/third" evidence="11">
    <location>
        <begin position="502"/>
        <end position="693"/>
    </location>
</feature>
<feature type="domain" description="Peptidase M16 C-terminal" evidence="10">
    <location>
        <begin position="318"/>
        <end position="495"/>
    </location>
</feature>
<evidence type="ECO:0000313" key="12">
    <source>
        <dbReference type="Proteomes" id="UP000694864"/>
    </source>
</evidence>
<evidence type="ECO:0000259" key="11">
    <source>
        <dbReference type="Pfam" id="PF16187"/>
    </source>
</evidence>
<dbReference type="InterPro" id="IPR007863">
    <property type="entry name" value="Peptidase_M16_C"/>
</dbReference>
<dbReference type="InterPro" id="IPR032632">
    <property type="entry name" value="Peptidase_M16_M"/>
</dbReference>
<dbReference type="GeneID" id="104778592"/>
<keyword evidence="5" id="KW-0862">Zinc</keyword>
<dbReference type="Gene3D" id="3.30.830.10">
    <property type="entry name" value="Metalloenzyme, LuxS/M16 peptidase-like"/>
    <property type="match status" value="3"/>
</dbReference>
<feature type="domain" description="Peptidase M16 N-terminal" evidence="9">
    <location>
        <begin position="156"/>
        <end position="275"/>
    </location>
</feature>
<reference evidence="13" key="2">
    <citation type="submission" date="2025-08" db="UniProtKB">
        <authorList>
            <consortium name="RefSeq"/>
        </authorList>
    </citation>
    <scope>IDENTIFICATION</scope>
    <source>
        <tissue evidence="13">Leaf</tissue>
    </source>
</reference>
<evidence type="ECO:0000256" key="2">
    <source>
        <dbReference type="ARBA" id="ARBA00022670"/>
    </source>
</evidence>
<organism evidence="12 13">
    <name type="scientific">Camelina sativa</name>
    <name type="common">False flax</name>
    <name type="synonym">Myagrum sativum</name>
    <dbReference type="NCBI Taxonomy" id="90675"/>
    <lineage>
        <taxon>Eukaryota</taxon>
        <taxon>Viridiplantae</taxon>
        <taxon>Streptophyta</taxon>
        <taxon>Embryophyta</taxon>
        <taxon>Tracheophyta</taxon>
        <taxon>Spermatophyta</taxon>
        <taxon>Magnoliopsida</taxon>
        <taxon>eudicotyledons</taxon>
        <taxon>Gunneridae</taxon>
        <taxon>Pentapetalae</taxon>
        <taxon>rosids</taxon>
        <taxon>malvids</taxon>
        <taxon>Brassicales</taxon>
        <taxon>Brassicaceae</taxon>
        <taxon>Camelineae</taxon>
        <taxon>Camelina</taxon>
    </lineage>
</organism>
<keyword evidence="6" id="KW-0482">Metalloprotease</keyword>
<evidence type="ECO:0000256" key="1">
    <source>
        <dbReference type="ARBA" id="ARBA00007261"/>
    </source>
</evidence>
<sequence length="860" mass="98760">MLGLFREIRTLSLFDSVSRIGLFRNGQLGYREAKPKKRKKLQQQHLFTSRYLLRTRTMSASAKSVSTLDNVVVKSPNDRRLYRVIELENGLCALLIHDPDIYPEGSVPDQVDEDDEDGEEEDSDGSYEDDDEEGEGDEEDDEDEDEDEDADEVKGKEDHQTKKAAAAMCVSMGSFLDPPEAQGLAHFLEHMLFMGSTEFPDENEYDSYLSKHGGASNAYTEMEHTCYHFEVKREFLRGALKRFSQFFVAPLMKTEAMERELLAVDSEFNQAIQNDLCRLQQLQCYTSAKGHPFNRFAWGNKKSLSGAMENGVDLRECIVKLYKEYYHGGLMKLVVIGGESLDMLESWVVELFGAVKNGSKIRPTLEAEGPIWKGGKLFRLEAVKDVHILDLTWTLPPLRHAYVKKPEDYLAHLLGHEGRGSLHSFLKGRGWATSLSAGVGDDGINRSSLAYVFGMSIHLTDSGLEKVYDIIGYVYQYLKLLRDVSPQEWIFKELQDIGNMDFKFAEEQPADDYAAELSENMLAYPVEHVIYGDYVYQTWDPKLIEDLMGFFTPKNMRIDVVSKSIKSEEFQQEPWFGSRYIEEDVPLSLMETWTNPSEVDASLHLPSKNQFIPCDFSIRAINSDVDPKTQSPPRCIIDEPFMKFWYKLDETFKVPRANTYFRINLKGAYASVKNCLLTELFINLLKDETKEQLGYVVECGPRLTYRVHGFCFCVQSSKYGPVHLLGRVENFIKKIEGLLEQLDEESFEDYRSGVIARLLEKDPSLLSETNELWSQIVDKRYMFDFSHKEAEELRSIQKKDVIKWYKTYFRESSPKCRRLAVRVWGCDTNMKESQTDEKSVQVIADAIAFKSTSQFYPSLC</sequence>
<comment type="similarity">
    <text evidence="1 7">Belongs to the peptidase M16 family.</text>
</comment>
<dbReference type="PANTHER" id="PTHR43690:SF18">
    <property type="entry name" value="INSULIN-DEGRADING ENZYME-RELATED"/>
    <property type="match status" value="1"/>
</dbReference>
<evidence type="ECO:0000256" key="6">
    <source>
        <dbReference type="ARBA" id="ARBA00023049"/>
    </source>
</evidence>
<dbReference type="InterPro" id="IPR011765">
    <property type="entry name" value="Pept_M16_N"/>
</dbReference>
<evidence type="ECO:0000313" key="13">
    <source>
        <dbReference type="RefSeq" id="XP_010501347.1"/>
    </source>
</evidence>
<feature type="compositionally biased region" description="Acidic residues" evidence="8">
    <location>
        <begin position="110"/>
        <end position="151"/>
    </location>
</feature>
<keyword evidence="12" id="KW-1185">Reference proteome</keyword>
<keyword evidence="3" id="KW-0479">Metal-binding</keyword>
<dbReference type="RefSeq" id="XP_010501347.1">
    <property type="nucleotide sequence ID" value="XM_010503045.2"/>
</dbReference>
<dbReference type="SUPFAM" id="SSF63411">
    <property type="entry name" value="LuxS/MPP-like metallohydrolase"/>
    <property type="match status" value="3"/>
</dbReference>
<evidence type="ECO:0000256" key="8">
    <source>
        <dbReference type="SAM" id="MobiDB-lite"/>
    </source>
</evidence>
<dbReference type="PANTHER" id="PTHR43690">
    <property type="entry name" value="NARDILYSIN"/>
    <property type="match status" value="1"/>
</dbReference>
<evidence type="ECO:0000259" key="9">
    <source>
        <dbReference type="Pfam" id="PF00675"/>
    </source>
</evidence>
<name>A0ABM0YIE8_CAMSA</name>
<evidence type="ECO:0000256" key="3">
    <source>
        <dbReference type="ARBA" id="ARBA00022723"/>
    </source>
</evidence>
<feature type="compositionally biased region" description="Basic and acidic residues" evidence="8">
    <location>
        <begin position="152"/>
        <end position="161"/>
    </location>
</feature>
<keyword evidence="2" id="KW-0645">Protease</keyword>
<dbReference type="Proteomes" id="UP000694864">
    <property type="component" value="Chromosome 3"/>
</dbReference>
<evidence type="ECO:0000256" key="7">
    <source>
        <dbReference type="RuleBase" id="RU004447"/>
    </source>
</evidence>
<keyword evidence="4" id="KW-0378">Hydrolase</keyword>
<proteinExistence type="inferred from homology"/>
<dbReference type="InterPro" id="IPR011249">
    <property type="entry name" value="Metalloenz_LuxS/M16"/>
</dbReference>
<dbReference type="Pfam" id="PF16187">
    <property type="entry name" value="Peptidase_M16_M"/>
    <property type="match status" value="1"/>
</dbReference>
<reference evidence="12" key="1">
    <citation type="journal article" date="2014" name="Nat. Commun.">
        <title>The emerging biofuel crop Camelina sativa retains a highly undifferentiated hexaploid genome structure.</title>
        <authorList>
            <person name="Kagale S."/>
            <person name="Koh C."/>
            <person name="Nixon J."/>
            <person name="Bollina V."/>
            <person name="Clarke W.E."/>
            <person name="Tuteja R."/>
            <person name="Spillane C."/>
            <person name="Robinson S.J."/>
            <person name="Links M.G."/>
            <person name="Clarke C."/>
            <person name="Higgins E.E."/>
            <person name="Huebert T."/>
            <person name="Sharpe A.G."/>
            <person name="Parkin I.A."/>
        </authorList>
    </citation>
    <scope>NUCLEOTIDE SEQUENCE [LARGE SCALE GENOMIC DNA]</scope>
    <source>
        <strain evidence="12">cv. DH55</strain>
    </source>
</reference>
<feature type="region of interest" description="Disordered" evidence="8">
    <location>
        <begin position="102"/>
        <end position="161"/>
    </location>
</feature>
<evidence type="ECO:0000256" key="5">
    <source>
        <dbReference type="ARBA" id="ARBA00022833"/>
    </source>
</evidence>
<evidence type="ECO:0000256" key="4">
    <source>
        <dbReference type="ARBA" id="ARBA00022801"/>
    </source>
</evidence>
<dbReference type="Pfam" id="PF00675">
    <property type="entry name" value="Peptidase_M16"/>
    <property type="match status" value="1"/>
</dbReference>
<protein>
    <submittedName>
        <fullName evidence="13">Nardilysin-like</fullName>
    </submittedName>
</protein>
<dbReference type="PROSITE" id="PS00143">
    <property type="entry name" value="INSULINASE"/>
    <property type="match status" value="1"/>
</dbReference>